<feature type="region of interest" description="Disordered" evidence="2">
    <location>
        <begin position="525"/>
        <end position="547"/>
    </location>
</feature>
<gene>
    <name evidence="4" type="ORF">CBP12_05385</name>
</gene>
<dbReference type="KEGG" id="ocm:CBP12_05385"/>
<evidence type="ECO:0000256" key="1">
    <source>
        <dbReference type="SAM" id="Coils"/>
    </source>
</evidence>
<feature type="chain" id="PRO_5013276602" evidence="3">
    <location>
        <begin position="26"/>
        <end position="730"/>
    </location>
</feature>
<organism evidence="4 5">
    <name type="scientific">Oceanisphaera avium</name>
    <dbReference type="NCBI Taxonomy" id="1903694"/>
    <lineage>
        <taxon>Bacteria</taxon>
        <taxon>Pseudomonadati</taxon>
        <taxon>Pseudomonadota</taxon>
        <taxon>Gammaproteobacteria</taxon>
        <taxon>Aeromonadales</taxon>
        <taxon>Aeromonadaceae</taxon>
        <taxon>Oceanisphaera</taxon>
    </lineage>
</organism>
<dbReference type="Proteomes" id="UP000243793">
    <property type="component" value="Chromosome"/>
</dbReference>
<dbReference type="RefSeq" id="WP_086963527.1">
    <property type="nucleotide sequence ID" value="NZ_CP021376.1"/>
</dbReference>
<keyword evidence="3" id="KW-0732">Signal</keyword>
<sequence>MKKTSLFSLSLLAIASQSYVSQVVAAETQSHRLAFSKAENVEVFVDHALDSQWCSPSLTMRFAFGSPLADVAAVRSLLPKLGVLLDSQCPAAESIKWQAVNNDAKQAATGVADKAGAWQAVVNNPAADKAADKPAAEGKATTTAADKQALVNESADKVAAEQAAVAKAEADKVAAEQAATAKAEADKVAAEQAAAAKAEADKVAAEQAAAAKAEADKVAAEQAATAKAEADKMAAEQAATAKAEADKMAAEQAATAKAEADKVSAEQAATAKAEADKVVTEANAVFSVNDWQPKASDDVFAAEKAFQELTDSNGCKFRFSQHFDLGLQPYEFTSDAKCNDQGYAQGKATVKFVRSDGKVLHNNEYFFVEGVPFDEEQDLTLVDSNQEGELLFLLDTDHKNKYYYLLKASRNYSRTWSMGRDKVNWVLNRNKVYLLTENEDDFRQAEIIRRAVKTPINEIVKLYERNTGFEVLAVDSIKEGVFEEKRDHFIYKAHVNKDRKGNWTFDPNRATNYLFEREARQAEEQKRIAQREAEEEQRQAQLKDQQEKRAAERLAYEKKIELENKARTANNQLNLYQSYVEADRDFDRVLSSYLVGLEFSKANTREYQAVIAGDNVSYQQVVHITKEKDGEFWTDYPYQAAIKQGQADTELQKGWYFISGKQSLDTERKDEQKFYLTTVVADTAYQCSDTGCEDFFTPLNLVRLEIKDPNWTVKQAEQDVLAAQEATHEH</sequence>
<keyword evidence="1" id="KW-0175">Coiled coil</keyword>
<dbReference type="EMBL" id="CP021376">
    <property type="protein sequence ID" value="ART79655.1"/>
    <property type="molecule type" value="Genomic_DNA"/>
</dbReference>
<proteinExistence type="predicted"/>
<dbReference type="AlphaFoldDB" id="A0A1Y0CXT5"/>
<feature type="coiled-coil region" evidence="1">
    <location>
        <begin position="158"/>
        <end position="223"/>
    </location>
</feature>
<evidence type="ECO:0000256" key="3">
    <source>
        <dbReference type="SAM" id="SignalP"/>
    </source>
</evidence>
<feature type="signal peptide" evidence="3">
    <location>
        <begin position="1"/>
        <end position="25"/>
    </location>
</feature>
<feature type="compositionally biased region" description="Basic and acidic residues" evidence="2">
    <location>
        <begin position="525"/>
        <end position="538"/>
    </location>
</feature>
<evidence type="ECO:0000256" key="2">
    <source>
        <dbReference type="SAM" id="MobiDB-lite"/>
    </source>
</evidence>
<reference evidence="5" key="1">
    <citation type="submission" date="2017-05" db="EMBL/GenBank/DDBJ databases">
        <authorList>
            <person name="Sung H."/>
        </authorList>
    </citation>
    <scope>NUCLEOTIDE SEQUENCE [LARGE SCALE GENOMIC DNA]</scope>
    <source>
        <strain evidence="5">AMac2203</strain>
    </source>
</reference>
<keyword evidence="5" id="KW-1185">Reference proteome</keyword>
<accession>A0A1Y0CXT5</accession>
<evidence type="ECO:0000313" key="4">
    <source>
        <dbReference type="EMBL" id="ART79655.1"/>
    </source>
</evidence>
<name>A0A1Y0CXT5_9GAMM</name>
<evidence type="ECO:0000313" key="5">
    <source>
        <dbReference type="Proteomes" id="UP000243793"/>
    </source>
</evidence>
<protein>
    <submittedName>
        <fullName evidence="4">Uncharacterized protein</fullName>
    </submittedName>
</protein>
<dbReference type="OrthoDB" id="6515265at2"/>